<evidence type="ECO:0000256" key="1">
    <source>
        <dbReference type="SAM" id="MobiDB-lite"/>
    </source>
</evidence>
<sequence length="94" mass="10894">MKKEEKKKYNPNLTEEDLKILKDKNLSMDNGDDRLLQNRKNPIDFSGEQLDVPGRKKNQQDLLTDEENSLYAQGGERNENLEQPERANSTKSES</sequence>
<feature type="region of interest" description="Disordered" evidence="1">
    <location>
        <begin position="24"/>
        <end position="94"/>
    </location>
</feature>
<gene>
    <name evidence="2" type="ORF">ACFOUT_09705</name>
</gene>
<dbReference type="EMBL" id="JBHSAW010000004">
    <property type="protein sequence ID" value="MFC4096151.1"/>
    <property type="molecule type" value="Genomic_DNA"/>
</dbReference>
<protein>
    <submittedName>
        <fullName evidence="2">Uncharacterized protein</fullName>
    </submittedName>
</protein>
<feature type="compositionally biased region" description="Basic and acidic residues" evidence="1">
    <location>
        <begin position="24"/>
        <end position="36"/>
    </location>
</feature>
<proteinExistence type="predicted"/>
<dbReference type="RefSeq" id="WP_192460240.1">
    <property type="nucleotide sequence ID" value="NZ_JACYFJ010000001.1"/>
</dbReference>
<comment type="caution">
    <text evidence="2">The sequence shown here is derived from an EMBL/GenBank/DDBJ whole genome shotgun (WGS) entry which is preliminary data.</text>
</comment>
<feature type="compositionally biased region" description="Basic and acidic residues" evidence="1">
    <location>
        <begin position="76"/>
        <end position="85"/>
    </location>
</feature>
<dbReference type="Proteomes" id="UP001595814">
    <property type="component" value="Unassembled WGS sequence"/>
</dbReference>
<name>A0ABV8JQ05_9FLAO</name>
<reference evidence="3" key="1">
    <citation type="journal article" date="2019" name="Int. J. Syst. Evol. Microbiol.">
        <title>The Global Catalogue of Microorganisms (GCM) 10K type strain sequencing project: providing services to taxonomists for standard genome sequencing and annotation.</title>
        <authorList>
            <consortium name="The Broad Institute Genomics Platform"/>
            <consortium name="The Broad Institute Genome Sequencing Center for Infectious Disease"/>
            <person name="Wu L."/>
            <person name="Ma J."/>
        </authorList>
    </citation>
    <scope>NUCLEOTIDE SEQUENCE [LARGE SCALE GENOMIC DNA]</scope>
    <source>
        <strain evidence="3">CECT 7477</strain>
    </source>
</reference>
<accession>A0ABV8JQ05</accession>
<organism evidence="2 3">
    <name type="scientific">Euzebyella saccharophila</name>
    <dbReference type="NCBI Taxonomy" id="679664"/>
    <lineage>
        <taxon>Bacteria</taxon>
        <taxon>Pseudomonadati</taxon>
        <taxon>Bacteroidota</taxon>
        <taxon>Flavobacteriia</taxon>
        <taxon>Flavobacteriales</taxon>
        <taxon>Flavobacteriaceae</taxon>
        <taxon>Euzebyella</taxon>
    </lineage>
</organism>
<evidence type="ECO:0000313" key="3">
    <source>
        <dbReference type="Proteomes" id="UP001595814"/>
    </source>
</evidence>
<keyword evidence="3" id="KW-1185">Reference proteome</keyword>
<evidence type="ECO:0000313" key="2">
    <source>
        <dbReference type="EMBL" id="MFC4096151.1"/>
    </source>
</evidence>